<evidence type="ECO:0000313" key="2">
    <source>
        <dbReference type="Proteomes" id="UP000245626"/>
    </source>
</evidence>
<dbReference type="EMBL" id="KZ820185">
    <property type="protein sequence ID" value="PWN48537.1"/>
    <property type="molecule type" value="Genomic_DNA"/>
</dbReference>
<accession>A0ACD0NS20</accession>
<gene>
    <name evidence="1" type="ORF">IE53DRAFT_192001</name>
</gene>
<keyword evidence="2" id="KW-1185">Reference proteome</keyword>
<dbReference type="Proteomes" id="UP000245626">
    <property type="component" value="Unassembled WGS sequence"/>
</dbReference>
<protein>
    <submittedName>
        <fullName evidence="1">Uncharacterized protein</fullName>
    </submittedName>
</protein>
<sequence length="175" mass="19853">MRGGFTGDRPSCHPMRLPLCARSVFSFFFLFLRGKRKRKTPPHSRSDRSRKCLHATTLSKTPPLSIHPHPAFPSPPRPVSIHKALFIVFLFSFLSFFFARCLALFVPSYIFFSGAYVRAQRCLLHMIHPSEDEILRITAVTPPTQACVHLIVYPAFPLLFPPFSFLTQISCSTSA</sequence>
<evidence type="ECO:0000313" key="1">
    <source>
        <dbReference type="EMBL" id="PWN48537.1"/>
    </source>
</evidence>
<proteinExistence type="predicted"/>
<organism evidence="1 2">
    <name type="scientific">Violaceomyces palustris</name>
    <dbReference type="NCBI Taxonomy" id="1673888"/>
    <lineage>
        <taxon>Eukaryota</taxon>
        <taxon>Fungi</taxon>
        <taxon>Dikarya</taxon>
        <taxon>Basidiomycota</taxon>
        <taxon>Ustilaginomycotina</taxon>
        <taxon>Ustilaginomycetes</taxon>
        <taxon>Violaceomycetales</taxon>
        <taxon>Violaceomycetaceae</taxon>
        <taxon>Violaceomyces</taxon>
    </lineage>
</organism>
<reference evidence="1 2" key="1">
    <citation type="journal article" date="2018" name="Mol. Biol. Evol.">
        <title>Broad Genomic Sampling Reveals a Smut Pathogenic Ancestry of the Fungal Clade Ustilaginomycotina.</title>
        <authorList>
            <person name="Kijpornyongpan T."/>
            <person name="Mondo S.J."/>
            <person name="Barry K."/>
            <person name="Sandor L."/>
            <person name="Lee J."/>
            <person name="Lipzen A."/>
            <person name="Pangilinan J."/>
            <person name="LaButti K."/>
            <person name="Hainaut M."/>
            <person name="Henrissat B."/>
            <person name="Grigoriev I.V."/>
            <person name="Spatafora J.W."/>
            <person name="Aime M.C."/>
        </authorList>
    </citation>
    <scope>NUCLEOTIDE SEQUENCE [LARGE SCALE GENOMIC DNA]</scope>
    <source>
        <strain evidence="1 2">SA 807</strain>
    </source>
</reference>
<name>A0ACD0NS20_9BASI</name>